<dbReference type="Proteomes" id="UP001056855">
    <property type="component" value="Chromosome"/>
</dbReference>
<dbReference type="EMBL" id="CP100355">
    <property type="protein sequence ID" value="UTF53888.1"/>
    <property type="molecule type" value="Genomic_DNA"/>
</dbReference>
<name>A0A9E7NBF8_9EURY</name>
<accession>A0A9E7NBF8</accession>
<dbReference type="KEGG" id="sawl:NGM29_00980"/>
<dbReference type="GeneID" id="73288576"/>
<sequence length="250" mass="26942">MLEADRSDESERDESLQSILNWVPNAVASDDYELVVTADAPAALVDDEGYSLQDAVGETISVLEASQVDARVLIDPYRILVGSFDAATVTDGLNATTEGSVGAFDRIVDDHGTEHAVRDGEAIVRTIGSSVDGLTLESIVDAREGSDSLVEKNSVFKRLSNKVSTDTYVEISLTPSNDEWRGFGIGYEIAPEQSTATVAIVLTTEGRGLDDERIRGFLEFLFGPTDVTLDDLERNADLVTARAPIPTDEI</sequence>
<organism evidence="1 2">
    <name type="scientific">Natronosalvus rutilus</name>
    <dbReference type="NCBI Taxonomy" id="2953753"/>
    <lineage>
        <taxon>Archaea</taxon>
        <taxon>Methanobacteriati</taxon>
        <taxon>Methanobacteriota</taxon>
        <taxon>Stenosarchaea group</taxon>
        <taxon>Halobacteria</taxon>
        <taxon>Halobacteriales</taxon>
        <taxon>Natrialbaceae</taxon>
        <taxon>Natronosalvus</taxon>
    </lineage>
</organism>
<evidence type="ECO:0000313" key="1">
    <source>
        <dbReference type="EMBL" id="UTF53888.1"/>
    </source>
</evidence>
<proteinExistence type="predicted"/>
<gene>
    <name evidence="1" type="ORF">NGM29_00980</name>
</gene>
<dbReference type="RefSeq" id="WP_254158405.1">
    <property type="nucleotide sequence ID" value="NZ_CP100355.1"/>
</dbReference>
<keyword evidence="2" id="KW-1185">Reference proteome</keyword>
<dbReference type="AlphaFoldDB" id="A0A9E7NBF8"/>
<reference evidence="1" key="1">
    <citation type="submission" date="2022-06" db="EMBL/GenBank/DDBJ databases">
        <title>Diverse halophilic archaea isolated from saline environments.</title>
        <authorList>
            <person name="Cui H.-L."/>
        </authorList>
    </citation>
    <scope>NUCLEOTIDE SEQUENCE</scope>
    <source>
        <strain evidence="1">WLHS1</strain>
    </source>
</reference>
<evidence type="ECO:0000313" key="2">
    <source>
        <dbReference type="Proteomes" id="UP001056855"/>
    </source>
</evidence>
<protein>
    <submittedName>
        <fullName evidence="1">Uncharacterized protein</fullName>
    </submittedName>
</protein>